<evidence type="ECO:0000313" key="2">
    <source>
        <dbReference type="Proteomes" id="UP001345963"/>
    </source>
</evidence>
<protein>
    <submittedName>
        <fullName evidence="1">Uncharacterized protein</fullName>
    </submittedName>
</protein>
<organism evidence="1 2">
    <name type="scientific">Ataeniobius toweri</name>
    <dbReference type="NCBI Taxonomy" id="208326"/>
    <lineage>
        <taxon>Eukaryota</taxon>
        <taxon>Metazoa</taxon>
        <taxon>Chordata</taxon>
        <taxon>Craniata</taxon>
        <taxon>Vertebrata</taxon>
        <taxon>Euteleostomi</taxon>
        <taxon>Actinopterygii</taxon>
        <taxon>Neopterygii</taxon>
        <taxon>Teleostei</taxon>
        <taxon>Neoteleostei</taxon>
        <taxon>Acanthomorphata</taxon>
        <taxon>Ovalentaria</taxon>
        <taxon>Atherinomorphae</taxon>
        <taxon>Cyprinodontiformes</taxon>
        <taxon>Goodeidae</taxon>
        <taxon>Ataeniobius</taxon>
    </lineage>
</organism>
<gene>
    <name evidence="1" type="ORF">ATANTOWER_013356</name>
</gene>
<keyword evidence="2" id="KW-1185">Reference proteome</keyword>
<name>A0ABU7AFR5_9TELE</name>
<comment type="caution">
    <text evidence="1">The sequence shown here is derived from an EMBL/GenBank/DDBJ whole genome shotgun (WGS) entry which is preliminary data.</text>
</comment>
<sequence length="101" mass="11182">MFILKYCMSRVFRHSIYLLVSCVTRLKKLTGPGQPLQSPCWLKVSRNHLSICNPPEAPELRFSLPAHSSPPAKAPAQIPSSFCGHGISPRIITSPPTFPQD</sequence>
<dbReference type="Proteomes" id="UP001345963">
    <property type="component" value="Unassembled WGS sequence"/>
</dbReference>
<proteinExistence type="predicted"/>
<evidence type="ECO:0000313" key="1">
    <source>
        <dbReference type="EMBL" id="MED6236723.1"/>
    </source>
</evidence>
<accession>A0ABU7AFR5</accession>
<dbReference type="EMBL" id="JAHUTI010012649">
    <property type="protein sequence ID" value="MED6236723.1"/>
    <property type="molecule type" value="Genomic_DNA"/>
</dbReference>
<reference evidence="1 2" key="1">
    <citation type="submission" date="2021-07" db="EMBL/GenBank/DDBJ databases">
        <authorList>
            <person name="Palmer J.M."/>
        </authorList>
    </citation>
    <scope>NUCLEOTIDE SEQUENCE [LARGE SCALE GENOMIC DNA]</scope>
    <source>
        <strain evidence="1 2">AT_MEX2019</strain>
        <tissue evidence="1">Muscle</tissue>
    </source>
</reference>